<name>A0AAV2F922_9ROSI</name>
<reference evidence="1 2" key="1">
    <citation type="submission" date="2024-04" db="EMBL/GenBank/DDBJ databases">
        <authorList>
            <person name="Fracassetti M."/>
        </authorList>
    </citation>
    <scope>NUCLEOTIDE SEQUENCE [LARGE SCALE GENOMIC DNA]</scope>
</reference>
<evidence type="ECO:0000313" key="1">
    <source>
        <dbReference type="EMBL" id="CAL1394494.1"/>
    </source>
</evidence>
<dbReference type="AlphaFoldDB" id="A0AAV2F922"/>
<gene>
    <name evidence="1" type="ORF">LTRI10_LOCUS34993</name>
</gene>
<organism evidence="1 2">
    <name type="scientific">Linum trigynum</name>
    <dbReference type="NCBI Taxonomy" id="586398"/>
    <lineage>
        <taxon>Eukaryota</taxon>
        <taxon>Viridiplantae</taxon>
        <taxon>Streptophyta</taxon>
        <taxon>Embryophyta</taxon>
        <taxon>Tracheophyta</taxon>
        <taxon>Spermatophyta</taxon>
        <taxon>Magnoliopsida</taxon>
        <taxon>eudicotyledons</taxon>
        <taxon>Gunneridae</taxon>
        <taxon>Pentapetalae</taxon>
        <taxon>rosids</taxon>
        <taxon>fabids</taxon>
        <taxon>Malpighiales</taxon>
        <taxon>Linaceae</taxon>
        <taxon>Linum</taxon>
    </lineage>
</organism>
<protein>
    <submittedName>
        <fullName evidence="1">Uncharacterized protein</fullName>
    </submittedName>
</protein>
<evidence type="ECO:0000313" key="2">
    <source>
        <dbReference type="Proteomes" id="UP001497516"/>
    </source>
</evidence>
<dbReference type="EMBL" id="OZ034819">
    <property type="protein sequence ID" value="CAL1394494.1"/>
    <property type="molecule type" value="Genomic_DNA"/>
</dbReference>
<dbReference type="Proteomes" id="UP001497516">
    <property type="component" value="Chromosome 6"/>
</dbReference>
<sequence length="168" mass="17613">MFGHNFLSNCYNGKVWVQKAKQSKKSDKVSNPQVVSEGEVVKEVPNLVMDKGKAIVTEADSVSSSSLFESGGSNVFHVLGGVEPERVLIESSPIGTMSFAKVVRGSPFSLGSSNPALQVDPVESDFSAVATLADQGETAPEAEMRFHSLGKKKVGKGGGKVGGGIEVE</sequence>
<proteinExistence type="predicted"/>
<accession>A0AAV2F922</accession>
<keyword evidence="2" id="KW-1185">Reference proteome</keyword>